<dbReference type="Gene3D" id="3.40.1710.10">
    <property type="entry name" value="abc type-2 transporter like domain"/>
    <property type="match status" value="1"/>
</dbReference>
<reference evidence="8" key="1">
    <citation type="submission" date="2023-08" db="EMBL/GenBank/DDBJ databases">
        <title>Complete genome sequence of Shewanella oncorhynchi Z-P2, a siderophore putrebactin-producing bacterium.</title>
        <authorList>
            <person name="Zhang Y."/>
        </authorList>
    </citation>
    <scope>NUCLEOTIDE SEQUENCE</scope>
    <source>
        <strain evidence="8">Z-P2</strain>
    </source>
</reference>
<evidence type="ECO:0000256" key="3">
    <source>
        <dbReference type="ARBA" id="ARBA00022692"/>
    </source>
</evidence>
<dbReference type="GO" id="GO:0140359">
    <property type="term" value="F:ABC-type transporter activity"/>
    <property type="evidence" value="ECO:0007669"/>
    <property type="project" value="InterPro"/>
</dbReference>
<dbReference type="PANTHER" id="PTHR30294">
    <property type="entry name" value="MEMBRANE COMPONENT OF ABC TRANSPORTER YHHJ-RELATED"/>
    <property type="match status" value="1"/>
</dbReference>
<evidence type="ECO:0000313" key="8">
    <source>
        <dbReference type="EMBL" id="WMB73560.1"/>
    </source>
</evidence>
<feature type="transmembrane region" description="Helical" evidence="6">
    <location>
        <begin position="244"/>
        <end position="266"/>
    </location>
</feature>
<dbReference type="AlphaFoldDB" id="A0AA50KDW8"/>
<evidence type="ECO:0000256" key="6">
    <source>
        <dbReference type="SAM" id="Phobius"/>
    </source>
</evidence>
<dbReference type="KEGG" id="sog:RA178_02755"/>
<name>A0AA50KDW8_9GAMM</name>
<keyword evidence="4 6" id="KW-1133">Transmembrane helix</keyword>
<dbReference type="GeneID" id="301338069"/>
<evidence type="ECO:0000256" key="5">
    <source>
        <dbReference type="ARBA" id="ARBA00023136"/>
    </source>
</evidence>
<feature type="transmembrane region" description="Helical" evidence="6">
    <location>
        <begin position="308"/>
        <end position="329"/>
    </location>
</feature>
<comment type="subcellular location">
    <subcellularLocation>
        <location evidence="1">Cell membrane</location>
        <topology evidence="1">Multi-pass membrane protein</topology>
    </subcellularLocation>
</comment>
<dbReference type="InterPro" id="IPR013525">
    <property type="entry name" value="ABC2_TM"/>
</dbReference>
<sequence>MNLSKSEHANTPHQLSLWRLILTEFKAIISDKAIAVTLFGGVLFYSVLYPLPYLNQVPTEQQLIVVDLDHSSLSRQLIRHADASAKIQVIGQVGSITEAKRFIETRKAHGLLVIPEGFRRDLLLGKGVTLSYGGDASYFLIYSAVVEGLVSAGMDAGKQVQLIGMLAQGQNPKQAQESLNSLHLNSVPAFNQSLGYTPYVVPGLFLLILHQTLLIGTGILGAGQWRHKGYWQQVSPVQLVCGRILAFMLIYIFFTSFYVGYCYHWYNVSIQASLGLVALWLLPFLLATAAAGVAMSTLFTRRDLPTQVLLLISMPILFVSGFVWPIALIPEPLVLGSQFIPAVPAIMGMLELNQMGASWASVMPKWLQLWGLFAVFFGLAMLGIKRRTKLLLIGTH</sequence>
<feature type="transmembrane region" description="Helical" evidence="6">
    <location>
        <begin position="199"/>
        <end position="223"/>
    </location>
</feature>
<dbReference type="GO" id="GO:0005886">
    <property type="term" value="C:plasma membrane"/>
    <property type="evidence" value="ECO:0007669"/>
    <property type="project" value="UniProtKB-SubCell"/>
</dbReference>
<feature type="transmembrane region" description="Helical" evidence="6">
    <location>
        <begin position="366"/>
        <end position="384"/>
    </location>
</feature>
<feature type="transmembrane region" description="Helical" evidence="6">
    <location>
        <begin position="33"/>
        <end position="51"/>
    </location>
</feature>
<keyword evidence="5 6" id="KW-0472">Membrane</keyword>
<dbReference type="Pfam" id="PF12698">
    <property type="entry name" value="ABC2_membrane_3"/>
    <property type="match status" value="1"/>
</dbReference>
<evidence type="ECO:0000256" key="1">
    <source>
        <dbReference type="ARBA" id="ARBA00004651"/>
    </source>
</evidence>
<keyword evidence="2" id="KW-1003">Cell membrane</keyword>
<keyword evidence="3 6" id="KW-0812">Transmembrane</keyword>
<evidence type="ECO:0000256" key="2">
    <source>
        <dbReference type="ARBA" id="ARBA00022475"/>
    </source>
</evidence>
<evidence type="ECO:0000259" key="7">
    <source>
        <dbReference type="Pfam" id="PF12698"/>
    </source>
</evidence>
<accession>A0AA50KDW8</accession>
<evidence type="ECO:0000256" key="4">
    <source>
        <dbReference type="ARBA" id="ARBA00022989"/>
    </source>
</evidence>
<organism evidence="8">
    <name type="scientific">Shewanella oncorhynchi</name>
    <dbReference type="NCBI Taxonomy" id="2726434"/>
    <lineage>
        <taxon>Bacteria</taxon>
        <taxon>Pseudomonadati</taxon>
        <taxon>Pseudomonadota</taxon>
        <taxon>Gammaproteobacteria</taxon>
        <taxon>Alteromonadales</taxon>
        <taxon>Shewanellaceae</taxon>
        <taxon>Shewanella</taxon>
    </lineage>
</organism>
<dbReference type="PANTHER" id="PTHR30294:SF46">
    <property type="entry name" value="ABC TRANSPORTER PERMEASE"/>
    <property type="match status" value="1"/>
</dbReference>
<feature type="transmembrane region" description="Helical" evidence="6">
    <location>
        <begin position="272"/>
        <end position="296"/>
    </location>
</feature>
<gene>
    <name evidence="8" type="ORF">RA178_02755</name>
</gene>
<dbReference type="RefSeq" id="WP_306684427.1">
    <property type="nucleotide sequence ID" value="NZ_CP132914.1"/>
</dbReference>
<feature type="domain" description="ABC-2 type transporter transmembrane" evidence="7">
    <location>
        <begin position="35"/>
        <end position="381"/>
    </location>
</feature>
<dbReference type="EMBL" id="CP132914">
    <property type="protein sequence ID" value="WMB73560.1"/>
    <property type="molecule type" value="Genomic_DNA"/>
</dbReference>
<proteinExistence type="predicted"/>
<protein>
    <submittedName>
        <fullName evidence="8">ABC transporter permease</fullName>
    </submittedName>
</protein>
<dbReference type="InterPro" id="IPR051449">
    <property type="entry name" value="ABC-2_transporter_component"/>
</dbReference>
<dbReference type="Proteomes" id="UP001236800">
    <property type="component" value="Chromosome"/>
</dbReference>